<dbReference type="CDD" id="cd02966">
    <property type="entry name" value="TlpA_like_family"/>
    <property type="match status" value="1"/>
</dbReference>
<dbReference type="Proteomes" id="UP001596022">
    <property type="component" value="Unassembled WGS sequence"/>
</dbReference>
<dbReference type="PROSITE" id="PS51352">
    <property type="entry name" value="THIOREDOXIN_2"/>
    <property type="match status" value="1"/>
</dbReference>
<reference evidence="4" key="1">
    <citation type="journal article" date="2019" name="Int. J. Syst. Evol. Microbiol.">
        <title>The Global Catalogue of Microorganisms (GCM) 10K type strain sequencing project: providing services to taxonomists for standard genome sequencing and annotation.</title>
        <authorList>
            <consortium name="The Broad Institute Genomics Platform"/>
            <consortium name="The Broad Institute Genome Sequencing Center for Infectious Disease"/>
            <person name="Wu L."/>
            <person name="Ma J."/>
        </authorList>
    </citation>
    <scope>NUCLEOTIDE SEQUENCE [LARGE SCALE GENOMIC DNA]</scope>
    <source>
        <strain evidence="4">CGMCC 1.16306</strain>
    </source>
</reference>
<dbReference type="RefSeq" id="WP_376845403.1">
    <property type="nucleotide sequence ID" value="NZ_JBHSFW010000001.1"/>
</dbReference>
<evidence type="ECO:0000313" key="4">
    <source>
        <dbReference type="Proteomes" id="UP001596022"/>
    </source>
</evidence>
<dbReference type="InterPro" id="IPR036249">
    <property type="entry name" value="Thioredoxin-like_sf"/>
</dbReference>
<protein>
    <submittedName>
        <fullName evidence="3">TlpA disulfide reductase family protein</fullName>
    </submittedName>
</protein>
<evidence type="ECO:0000256" key="1">
    <source>
        <dbReference type="ARBA" id="ARBA00023157"/>
    </source>
</evidence>
<evidence type="ECO:0000313" key="3">
    <source>
        <dbReference type="EMBL" id="MFC4618414.1"/>
    </source>
</evidence>
<dbReference type="Pfam" id="PF00578">
    <property type="entry name" value="AhpC-TSA"/>
    <property type="match status" value="1"/>
</dbReference>
<dbReference type="PANTHER" id="PTHR42852:SF13">
    <property type="entry name" value="PROTEIN DIPZ"/>
    <property type="match status" value="1"/>
</dbReference>
<accession>A0ABV9GLI1</accession>
<comment type="caution">
    <text evidence="3">The sequence shown here is derived from an EMBL/GenBank/DDBJ whole genome shotgun (WGS) entry which is preliminary data.</text>
</comment>
<sequence length="139" mass="15677">MNAPNFCLKELTSRSEVRLSDFKGKPVMLTFWVSWCPDCQKDLPHKETFYRSLDKSKLSFLTINVTGREVDPEAGARFAKEHGLPFPVLLDDGTKTYDAFKCGSVPTTILIDREGRIVHQFGDKASFSEIIQALSSMMP</sequence>
<feature type="domain" description="Thioredoxin" evidence="2">
    <location>
        <begin position="1"/>
        <end position="139"/>
    </location>
</feature>
<organism evidence="3 4">
    <name type="scientific">Camelliibacillus cellulosilyticus</name>
    <dbReference type="NCBI Taxonomy" id="2174486"/>
    <lineage>
        <taxon>Bacteria</taxon>
        <taxon>Bacillati</taxon>
        <taxon>Bacillota</taxon>
        <taxon>Bacilli</taxon>
        <taxon>Bacillales</taxon>
        <taxon>Sporolactobacillaceae</taxon>
        <taxon>Camelliibacillus</taxon>
    </lineage>
</organism>
<dbReference type="SUPFAM" id="SSF52833">
    <property type="entry name" value="Thioredoxin-like"/>
    <property type="match status" value="1"/>
</dbReference>
<name>A0ABV9GLI1_9BACL</name>
<gene>
    <name evidence="3" type="ORF">ACFO4N_06670</name>
</gene>
<dbReference type="Gene3D" id="3.40.30.10">
    <property type="entry name" value="Glutaredoxin"/>
    <property type="match status" value="1"/>
</dbReference>
<dbReference type="EMBL" id="JBHSFW010000001">
    <property type="protein sequence ID" value="MFC4618414.1"/>
    <property type="molecule type" value="Genomic_DNA"/>
</dbReference>
<keyword evidence="1" id="KW-1015">Disulfide bond</keyword>
<keyword evidence="4" id="KW-1185">Reference proteome</keyword>
<dbReference type="InterPro" id="IPR013766">
    <property type="entry name" value="Thioredoxin_domain"/>
</dbReference>
<evidence type="ECO:0000259" key="2">
    <source>
        <dbReference type="PROSITE" id="PS51352"/>
    </source>
</evidence>
<dbReference type="InterPro" id="IPR050553">
    <property type="entry name" value="Thioredoxin_ResA/DsbE_sf"/>
</dbReference>
<proteinExistence type="predicted"/>
<dbReference type="PANTHER" id="PTHR42852">
    <property type="entry name" value="THIOL:DISULFIDE INTERCHANGE PROTEIN DSBE"/>
    <property type="match status" value="1"/>
</dbReference>
<dbReference type="InterPro" id="IPR000866">
    <property type="entry name" value="AhpC/TSA"/>
</dbReference>